<dbReference type="PANTHER" id="PTHR48086">
    <property type="entry name" value="SODIUM/PROLINE SYMPORTER-RELATED"/>
    <property type="match status" value="1"/>
</dbReference>
<evidence type="ECO:0000256" key="13">
    <source>
        <dbReference type="SAM" id="Phobius"/>
    </source>
</evidence>
<protein>
    <submittedName>
        <fullName evidence="14">Sodium:solute symporter family protein</fullName>
    </submittedName>
</protein>
<dbReference type="InterPro" id="IPR038377">
    <property type="entry name" value="Na/Glc_symporter_sf"/>
</dbReference>
<dbReference type="CDD" id="cd11480">
    <property type="entry name" value="SLC5sbd_u4"/>
    <property type="match status" value="1"/>
</dbReference>
<feature type="transmembrane region" description="Helical" evidence="13">
    <location>
        <begin position="75"/>
        <end position="97"/>
    </location>
</feature>
<evidence type="ECO:0000256" key="10">
    <source>
        <dbReference type="ARBA" id="ARBA00023136"/>
    </source>
</evidence>
<dbReference type="EMBL" id="FNON01000002">
    <property type="protein sequence ID" value="SDX37076.1"/>
    <property type="molecule type" value="Genomic_DNA"/>
</dbReference>
<comment type="subcellular location">
    <subcellularLocation>
        <location evidence="1">Cell membrane</location>
        <topology evidence="1">Multi-pass membrane protein</topology>
    </subcellularLocation>
</comment>
<feature type="transmembrane region" description="Helical" evidence="13">
    <location>
        <begin position="154"/>
        <end position="172"/>
    </location>
</feature>
<feature type="transmembrane region" description="Helical" evidence="13">
    <location>
        <begin position="397"/>
        <end position="425"/>
    </location>
</feature>
<name>A0A1H3B543_9PSEU</name>
<keyword evidence="10 13" id="KW-0472">Membrane</keyword>
<dbReference type="STRING" id="589385.SAMN05421504_1021186"/>
<feature type="transmembrane region" description="Helical" evidence="13">
    <location>
        <begin position="520"/>
        <end position="543"/>
    </location>
</feature>
<evidence type="ECO:0000256" key="2">
    <source>
        <dbReference type="ARBA" id="ARBA00006434"/>
    </source>
</evidence>
<feature type="transmembrane region" description="Helical" evidence="13">
    <location>
        <begin position="184"/>
        <end position="203"/>
    </location>
</feature>
<proteinExistence type="inferred from homology"/>
<dbReference type="GO" id="GO:0015123">
    <property type="term" value="F:acetate transmembrane transporter activity"/>
    <property type="evidence" value="ECO:0007669"/>
    <property type="project" value="TreeGrafter"/>
</dbReference>
<evidence type="ECO:0000256" key="1">
    <source>
        <dbReference type="ARBA" id="ARBA00004651"/>
    </source>
</evidence>
<feature type="transmembrane region" description="Helical" evidence="13">
    <location>
        <begin position="492"/>
        <end position="514"/>
    </location>
</feature>
<dbReference type="AlphaFoldDB" id="A0A1H3B543"/>
<evidence type="ECO:0000256" key="4">
    <source>
        <dbReference type="ARBA" id="ARBA00022475"/>
    </source>
</evidence>
<evidence type="ECO:0000256" key="8">
    <source>
        <dbReference type="ARBA" id="ARBA00023053"/>
    </source>
</evidence>
<evidence type="ECO:0000256" key="5">
    <source>
        <dbReference type="ARBA" id="ARBA00022692"/>
    </source>
</evidence>
<comment type="similarity">
    <text evidence="2 11">Belongs to the sodium:solute symporter (SSF) (TC 2.A.21) family.</text>
</comment>
<sequence>MQLNPWALTGIVLVAVATFYLGHRSSRFAVTTHDFLVARRTVRSRRNAAAISGEYLSAASFLGVAGIVLKEGADALWFPIGFTAGYLALMLFVAAPLRRSGAYTLPDFVEARLGSKSLRKFSTAFVVFIGILYMVPQLQGAGLTLATILPVPPWFGAVLVMFLVAFNVIAGGMRAITVVQAFQYWLKLFAIAAPTFVLCLVFVTGGSPGGTRGLGDPAPPVFLENTTVTVQADVMVSVTTRTTLEAHGTVDRGPADGEAIWAPDIKHSVAEGTRLVFKKGTPVPVISDAPTTNANWLRPSSGSGTDLAQTYSLIFALFLGTMGLPHVLVRFYTNPDGKAARRTTVHVLLLLGLFYLFPTLLGALSRMYVPELLVTGKTDAAVLRLPSAMLPGLPGQILGAVTAAGAFAAFLSSSSGLLVSVAGVVSTDVLPGRVRDFRVATGIVAIAPMALAVLLRPEDISLSVGMSFALAASTFSPLLVLGIWWRKLSWPGAMAGMVVGGGMVLAALVVNIVSGYTGGWAPWFAVQPALITVPSAFFTCWFVSRATKYGVPDDLNSVMLRLHAPDPLGFMRDRAVARFGQAEEKHDKAEKAEKVEKAKPATRGRHRK</sequence>
<dbReference type="InterPro" id="IPR001734">
    <property type="entry name" value="Na/solute_symporter"/>
</dbReference>
<keyword evidence="5 13" id="KW-0812">Transmembrane</keyword>
<feature type="region of interest" description="Disordered" evidence="12">
    <location>
        <begin position="581"/>
        <end position="608"/>
    </location>
</feature>
<dbReference type="InterPro" id="IPR050277">
    <property type="entry name" value="Sodium:Solute_Symporter"/>
</dbReference>
<feature type="compositionally biased region" description="Basic and acidic residues" evidence="12">
    <location>
        <begin position="581"/>
        <end position="599"/>
    </location>
</feature>
<feature type="transmembrane region" description="Helical" evidence="13">
    <location>
        <begin position="118"/>
        <end position="134"/>
    </location>
</feature>
<feature type="transmembrane region" description="Helical" evidence="13">
    <location>
        <begin position="461"/>
        <end position="485"/>
    </location>
</feature>
<dbReference type="PROSITE" id="PS00457">
    <property type="entry name" value="NA_SOLUT_SYMP_2"/>
    <property type="match status" value="1"/>
</dbReference>
<dbReference type="OrthoDB" id="9764416at2"/>
<keyword evidence="7 13" id="KW-1133">Transmembrane helix</keyword>
<reference evidence="14 15" key="1">
    <citation type="submission" date="2016-10" db="EMBL/GenBank/DDBJ databases">
        <authorList>
            <person name="de Groot N.N."/>
        </authorList>
    </citation>
    <scope>NUCLEOTIDE SEQUENCE [LARGE SCALE GENOMIC DNA]</scope>
    <source>
        <strain evidence="14 15">CPCC 202699</strain>
    </source>
</reference>
<keyword evidence="15" id="KW-1185">Reference proteome</keyword>
<keyword evidence="6" id="KW-0769">Symport</keyword>
<evidence type="ECO:0000256" key="12">
    <source>
        <dbReference type="SAM" id="MobiDB-lite"/>
    </source>
</evidence>
<evidence type="ECO:0000256" key="11">
    <source>
        <dbReference type="RuleBase" id="RU362091"/>
    </source>
</evidence>
<dbReference type="GO" id="GO:0006847">
    <property type="term" value="P:plasma membrane acetate transport"/>
    <property type="evidence" value="ECO:0007669"/>
    <property type="project" value="TreeGrafter"/>
</dbReference>
<dbReference type="Proteomes" id="UP000199515">
    <property type="component" value="Unassembled WGS sequence"/>
</dbReference>
<dbReference type="PANTHER" id="PTHR48086:SF6">
    <property type="entry name" value="CATION_ACETATE SYMPORTER ACTP"/>
    <property type="match status" value="1"/>
</dbReference>
<feature type="transmembrane region" description="Helical" evidence="13">
    <location>
        <begin position="345"/>
        <end position="364"/>
    </location>
</feature>
<dbReference type="Gene3D" id="1.20.1730.10">
    <property type="entry name" value="Sodium/glucose cotransporter"/>
    <property type="match status" value="1"/>
</dbReference>
<dbReference type="RefSeq" id="WP_091288976.1">
    <property type="nucleotide sequence ID" value="NZ_FNON01000002.1"/>
</dbReference>
<organism evidence="14 15">
    <name type="scientific">Amycolatopsis xylanica</name>
    <dbReference type="NCBI Taxonomy" id="589385"/>
    <lineage>
        <taxon>Bacteria</taxon>
        <taxon>Bacillati</taxon>
        <taxon>Actinomycetota</taxon>
        <taxon>Actinomycetes</taxon>
        <taxon>Pseudonocardiales</taxon>
        <taxon>Pseudonocardiaceae</taxon>
        <taxon>Amycolatopsis</taxon>
    </lineage>
</organism>
<accession>A0A1H3B543</accession>
<feature type="transmembrane region" description="Helical" evidence="13">
    <location>
        <begin position="48"/>
        <end position="69"/>
    </location>
</feature>
<evidence type="ECO:0000256" key="6">
    <source>
        <dbReference type="ARBA" id="ARBA00022847"/>
    </source>
</evidence>
<dbReference type="PROSITE" id="PS50283">
    <property type="entry name" value="NA_SOLUT_SYMP_3"/>
    <property type="match status" value="1"/>
</dbReference>
<dbReference type="Pfam" id="PF00474">
    <property type="entry name" value="SSF"/>
    <property type="match status" value="2"/>
</dbReference>
<keyword evidence="9" id="KW-0406">Ion transport</keyword>
<keyword evidence="4" id="KW-1003">Cell membrane</keyword>
<dbReference type="GO" id="GO:0005886">
    <property type="term" value="C:plasma membrane"/>
    <property type="evidence" value="ECO:0007669"/>
    <property type="project" value="UniProtKB-SubCell"/>
</dbReference>
<gene>
    <name evidence="14" type="ORF">SAMN05421504_1021186</name>
</gene>
<evidence type="ECO:0000256" key="9">
    <source>
        <dbReference type="ARBA" id="ARBA00023065"/>
    </source>
</evidence>
<evidence type="ECO:0000313" key="14">
    <source>
        <dbReference type="EMBL" id="SDX37076.1"/>
    </source>
</evidence>
<evidence type="ECO:0000313" key="15">
    <source>
        <dbReference type="Proteomes" id="UP000199515"/>
    </source>
</evidence>
<feature type="transmembrane region" description="Helical" evidence="13">
    <location>
        <begin position="6"/>
        <end position="22"/>
    </location>
</feature>
<keyword evidence="8" id="KW-0915">Sodium</keyword>
<feature type="transmembrane region" description="Helical" evidence="13">
    <location>
        <begin position="311"/>
        <end position="333"/>
    </location>
</feature>
<dbReference type="GO" id="GO:0006811">
    <property type="term" value="P:monoatomic ion transport"/>
    <property type="evidence" value="ECO:0007669"/>
    <property type="project" value="UniProtKB-KW"/>
</dbReference>
<evidence type="ECO:0000256" key="7">
    <source>
        <dbReference type="ARBA" id="ARBA00022989"/>
    </source>
</evidence>
<evidence type="ECO:0000256" key="3">
    <source>
        <dbReference type="ARBA" id="ARBA00022448"/>
    </source>
</evidence>
<dbReference type="InterPro" id="IPR018212">
    <property type="entry name" value="Na/solute_symporter_CS"/>
</dbReference>
<feature type="transmembrane region" description="Helical" evidence="13">
    <location>
        <begin position="437"/>
        <end position="455"/>
    </location>
</feature>
<keyword evidence="3" id="KW-0813">Transport</keyword>
<dbReference type="GO" id="GO:0015293">
    <property type="term" value="F:symporter activity"/>
    <property type="evidence" value="ECO:0007669"/>
    <property type="project" value="UniProtKB-KW"/>
</dbReference>